<dbReference type="InterPro" id="IPR044597">
    <property type="entry name" value="SMH1-6"/>
</dbReference>
<proteinExistence type="predicted"/>
<name>A0A9Q0C925_9POAL</name>
<dbReference type="InterPro" id="IPR017930">
    <property type="entry name" value="Myb_dom"/>
</dbReference>
<evidence type="ECO:0000259" key="12">
    <source>
        <dbReference type="PROSITE" id="PS50090"/>
    </source>
</evidence>
<dbReference type="FunFam" id="1.10.10.60:FF:000168">
    <property type="entry name" value="Telomere repeat-binding factor 1"/>
    <property type="match status" value="1"/>
</dbReference>
<keyword evidence="10" id="KW-0539">Nucleus</keyword>
<evidence type="ECO:0000259" key="13">
    <source>
        <dbReference type="PROSITE" id="PS51294"/>
    </source>
</evidence>
<keyword evidence="7" id="KW-0175">Coiled coil</keyword>
<dbReference type="PANTHER" id="PTHR46267">
    <property type="entry name" value="SINGLE MYB HISTONE 4"/>
    <property type="match status" value="1"/>
</dbReference>
<feature type="region of interest" description="Disordered" evidence="11">
    <location>
        <begin position="60"/>
        <end position="121"/>
    </location>
</feature>
<dbReference type="GO" id="GO:0000781">
    <property type="term" value="C:chromosome, telomeric region"/>
    <property type="evidence" value="ECO:0007669"/>
    <property type="project" value="UniProtKB-SubCell"/>
</dbReference>
<evidence type="ECO:0000256" key="11">
    <source>
        <dbReference type="SAM" id="MobiDB-lite"/>
    </source>
</evidence>
<keyword evidence="9" id="KW-0804">Transcription</keyword>
<sequence>MGAPKQKWTSEEEEALKAGVNKHGAGKWRNIQKDPEFSHLLASRSNIDLKDKWRNMSVSYSGLGSREKTRTPKMKLLPSPPRPSSAAANSGPSPSPSPSNLSSISLPSSIQKSEVNDPAKKPKYNSIIMDALSSLKSTEPNGSEIGTISNFIELKHEVPENFRRLLSSKLRRLIQQNRIEKVGKAYRLKEASFGIKTPVLKQKDTTQQQRKPQNNINRHTINSLSKVHTGVEDPIEEEAKNAASRIADAEAKCFFALEAAKSAENISKMSEEADAFLVLAEEIYDRCSRGEVFTITY</sequence>
<reference evidence="15" key="1">
    <citation type="journal article" date="2022" name="Cell">
        <title>Repeat-based holocentromeres influence genome architecture and karyotype evolution.</title>
        <authorList>
            <person name="Hofstatter P.G."/>
            <person name="Thangavel G."/>
            <person name="Lux T."/>
            <person name="Neumann P."/>
            <person name="Vondrak T."/>
            <person name="Novak P."/>
            <person name="Zhang M."/>
            <person name="Costa L."/>
            <person name="Castellani M."/>
            <person name="Scott A."/>
            <person name="Toegelov H."/>
            <person name="Fuchs J."/>
            <person name="Mata-Sucre Y."/>
            <person name="Dias Y."/>
            <person name="Vanzela A.L.L."/>
            <person name="Huettel B."/>
            <person name="Almeida C.C.S."/>
            <person name="Simkova H."/>
            <person name="Souza G."/>
            <person name="Pedrosa-Harand A."/>
            <person name="Macas J."/>
            <person name="Mayer K.F.X."/>
            <person name="Houben A."/>
            <person name="Marques A."/>
        </authorList>
    </citation>
    <scope>NUCLEOTIDE SEQUENCE</scope>
    <source>
        <strain evidence="15">RhyBre1mFocal</strain>
    </source>
</reference>
<organism evidence="15 16">
    <name type="scientific">Rhynchospora breviuscula</name>
    <dbReference type="NCBI Taxonomy" id="2022672"/>
    <lineage>
        <taxon>Eukaryota</taxon>
        <taxon>Viridiplantae</taxon>
        <taxon>Streptophyta</taxon>
        <taxon>Embryophyta</taxon>
        <taxon>Tracheophyta</taxon>
        <taxon>Spermatophyta</taxon>
        <taxon>Magnoliopsida</taxon>
        <taxon>Liliopsida</taxon>
        <taxon>Poales</taxon>
        <taxon>Cyperaceae</taxon>
        <taxon>Cyperoideae</taxon>
        <taxon>Rhynchosporeae</taxon>
        <taxon>Rhynchospora</taxon>
    </lineage>
</organism>
<dbReference type="InterPro" id="IPR036390">
    <property type="entry name" value="WH_DNA-bd_sf"/>
</dbReference>
<dbReference type="InterPro" id="IPR001005">
    <property type="entry name" value="SANT/Myb"/>
</dbReference>
<evidence type="ECO:0000313" key="16">
    <source>
        <dbReference type="Proteomes" id="UP001151287"/>
    </source>
</evidence>
<dbReference type="OrthoDB" id="608866at2759"/>
<dbReference type="Proteomes" id="UP001151287">
    <property type="component" value="Unassembled WGS sequence"/>
</dbReference>
<evidence type="ECO:0000256" key="8">
    <source>
        <dbReference type="ARBA" id="ARBA00023125"/>
    </source>
</evidence>
<dbReference type="PANTHER" id="PTHR46267:SF15">
    <property type="entry name" value="WINGED HELIX-TURN-HELIX TRANSCRIPTION REPRESSOR DNA-BINDING PROTEIN-RELATED"/>
    <property type="match status" value="1"/>
</dbReference>
<dbReference type="Gene3D" id="1.10.10.10">
    <property type="entry name" value="Winged helix-like DNA-binding domain superfamily/Winged helix DNA-binding domain"/>
    <property type="match status" value="1"/>
</dbReference>
<dbReference type="PROSITE" id="PS50090">
    <property type="entry name" value="MYB_LIKE"/>
    <property type="match status" value="1"/>
</dbReference>
<dbReference type="AlphaFoldDB" id="A0A9Q0C925"/>
<dbReference type="SMART" id="SM00717">
    <property type="entry name" value="SANT"/>
    <property type="match status" value="1"/>
</dbReference>
<evidence type="ECO:0000256" key="5">
    <source>
        <dbReference type="ARBA" id="ARBA00022895"/>
    </source>
</evidence>
<protein>
    <recommendedName>
        <fullName evidence="17">MYB transcription factor</fullName>
    </recommendedName>
</protein>
<keyword evidence="5" id="KW-0779">Telomere</keyword>
<keyword evidence="4" id="KW-0158">Chromosome</keyword>
<evidence type="ECO:0000259" key="14">
    <source>
        <dbReference type="PROSITE" id="PS51504"/>
    </source>
</evidence>
<evidence type="ECO:0000256" key="6">
    <source>
        <dbReference type="ARBA" id="ARBA00023015"/>
    </source>
</evidence>
<dbReference type="CDD" id="cd11660">
    <property type="entry name" value="SANT_TRF"/>
    <property type="match status" value="1"/>
</dbReference>
<evidence type="ECO:0000256" key="10">
    <source>
        <dbReference type="ARBA" id="ARBA00023242"/>
    </source>
</evidence>
<dbReference type="GO" id="GO:0000786">
    <property type="term" value="C:nucleosome"/>
    <property type="evidence" value="ECO:0007669"/>
    <property type="project" value="InterPro"/>
</dbReference>
<dbReference type="PROSITE" id="PS51294">
    <property type="entry name" value="HTH_MYB"/>
    <property type="match status" value="1"/>
</dbReference>
<feature type="compositionally biased region" description="Low complexity" evidence="11">
    <location>
        <begin position="84"/>
        <end position="109"/>
    </location>
</feature>
<comment type="subcellular location">
    <subcellularLocation>
        <location evidence="1">Chromosome</location>
        <location evidence="1">Telomere</location>
    </subcellularLocation>
    <subcellularLocation>
        <location evidence="2">Nucleus</location>
        <location evidence="2">Nucleolus</location>
    </subcellularLocation>
</comment>
<dbReference type="SUPFAM" id="SSF46785">
    <property type="entry name" value="Winged helix' DNA-binding domain"/>
    <property type="match status" value="1"/>
</dbReference>
<dbReference type="InterPro" id="IPR005818">
    <property type="entry name" value="Histone_H1/H5_H15"/>
</dbReference>
<evidence type="ECO:0000256" key="7">
    <source>
        <dbReference type="ARBA" id="ARBA00023054"/>
    </source>
</evidence>
<evidence type="ECO:0000256" key="2">
    <source>
        <dbReference type="ARBA" id="ARBA00004604"/>
    </source>
</evidence>
<evidence type="ECO:0000313" key="15">
    <source>
        <dbReference type="EMBL" id="KAJ1689374.1"/>
    </source>
</evidence>
<keyword evidence="6" id="KW-0805">Transcription regulation</keyword>
<accession>A0A9Q0C925</accession>
<dbReference type="PROSITE" id="PS51504">
    <property type="entry name" value="H15"/>
    <property type="match status" value="1"/>
</dbReference>
<dbReference type="Pfam" id="PF00249">
    <property type="entry name" value="Myb_DNA-binding"/>
    <property type="match status" value="1"/>
</dbReference>
<dbReference type="GO" id="GO:0005730">
    <property type="term" value="C:nucleolus"/>
    <property type="evidence" value="ECO:0007669"/>
    <property type="project" value="UniProtKB-SubCell"/>
</dbReference>
<feature type="domain" description="HTH myb-type" evidence="13">
    <location>
        <begin position="1"/>
        <end position="61"/>
    </location>
</feature>
<comment type="caution">
    <text evidence="15">The sequence shown here is derived from an EMBL/GenBank/DDBJ whole genome shotgun (WGS) entry which is preliminary data.</text>
</comment>
<dbReference type="InterPro" id="IPR036388">
    <property type="entry name" value="WH-like_DNA-bd_sf"/>
</dbReference>
<keyword evidence="8" id="KW-0238">DNA-binding</keyword>
<dbReference type="Gene3D" id="1.10.10.60">
    <property type="entry name" value="Homeodomain-like"/>
    <property type="match status" value="1"/>
</dbReference>
<evidence type="ECO:0000256" key="3">
    <source>
        <dbReference type="ARBA" id="ARBA00011414"/>
    </source>
</evidence>
<evidence type="ECO:0008006" key="17">
    <source>
        <dbReference type="Google" id="ProtNLM"/>
    </source>
</evidence>
<evidence type="ECO:0000256" key="9">
    <source>
        <dbReference type="ARBA" id="ARBA00023163"/>
    </source>
</evidence>
<dbReference type="InterPro" id="IPR009057">
    <property type="entry name" value="Homeodomain-like_sf"/>
</dbReference>
<dbReference type="GO" id="GO:0006334">
    <property type="term" value="P:nucleosome assembly"/>
    <property type="evidence" value="ECO:0007669"/>
    <property type="project" value="InterPro"/>
</dbReference>
<gene>
    <name evidence="15" type="ORF">LUZ63_013529</name>
</gene>
<feature type="domain" description="H15" evidence="14">
    <location>
        <begin position="120"/>
        <end position="190"/>
    </location>
</feature>
<comment type="subunit">
    <text evidence="3">Forms a homodimer and heterodimers.</text>
</comment>
<keyword evidence="16" id="KW-1185">Reference proteome</keyword>
<dbReference type="Pfam" id="PF00538">
    <property type="entry name" value="Linker_histone"/>
    <property type="match status" value="1"/>
</dbReference>
<evidence type="ECO:0000256" key="1">
    <source>
        <dbReference type="ARBA" id="ARBA00004574"/>
    </source>
</evidence>
<dbReference type="EMBL" id="JAMQYH010000004">
    <property type="protein sequence ID" value="KAJ1689374.1"/>
    <property type="molecule type" value="Genomic_DNA"/>
</dbReference>
<evidence type="ECO:0000256" key="4">
    <source>
        <dbReference type="ARBA" id="ARBA00022454"/>
    </source>
</evidence>
<dbReference type="SMART" id="SM00526">
    <property type="entry name" value="H15"/>
    <property type="match status" value="1"/>
</dbReference>
<feature type="domain" description="Myb-like" evidence="12">
    <location>
        <begin position="5"/>
        <end position="57"/>
    </location>
</feature>
<dbReference type="SUPFAM" id="SSF46689">
    <property type="entry name" value="Homeodomain-like"/>
    <property type="match status" value="1"/>
</dbReference>
<dbReference type="GO" id="GO:0003691">
    <property type="term" value="F:double-stranded telomeric DNA binding"/>
    <property type="evidence" value="ECO:0007669"/>
    <property type="project" value="InterPro"/>
</dbReference>